<reference evidence="3 4" key="1">
    <citation type="submission" date="2019-08" db="EMBL/GenBank/DDBJ databases">
        <authorList>
            <person name="Khan S.A."/>
            <person name="Jeon C.O."/>
            <person name="Jeong S.E."/>
        </authorList>
    </citation>
    <scope>NUCLEOTIDE SEQUENCE [LARGE SCALE GENOMIC DNA]</scope>
    <source>
        <strain evidence="4">IMCC1728</strain>
    </source>
</reference>
<feature type="compositionally biased region" description="Basic and acidic residues" evidence="1">
    <location>
        <begin position="1"/>
        <end position="17"/>
    </location>
</feature>
<evidence type="ECO:0000259" key="2">
    <source>
        <dbReference type="Pfam" id="PF15978"/>
    </source>
</evidence>
<protein>
    <recommendedName>
        <fullName evidence="2">Transposon Tn7 transposition protein TnsD C-terminal domain-containing protein</fullName>
    </recommendedName>
</protein>
<feature type="region of interest" description="Disordered" evidence="1">
    <location>
        <begin position="1"/>
        <end position="31"/>
    </location>
</feature>
<evidence type="ECO:0000313" key="4">
    <source>
        <dbReference type="Proteomes" id="UP000321832"/>
    </source>
</evidence>
<name>A0A5C6U4Z6_9BURK</name>
<feature type="domain" description="Transposon Tn7 transposition protein TnsD C-terminal" evidence="2">
    <location>
        <begin position="60"/>
        <end position="125"/>
    </location>
</feature>
<accession>A0A5C6U4Z6</accession>
<dbReference type="EMBL" id="VOPW01000001">
    <property type="protein sequence ID" value="TXC66768.1"/>
    <property type="molecule type" value="Genomic_DNA"/>
</dbReference>
<dbReference type="AlphaFoldDB" id="A0A5C6U4Z6"/>
<gene>
    <name evidence="3" type="ORF">FSC37_15990</name>
</gene>
<organism evidence="3 4">
    <name type="scientific">Piscinibacter aquaticus</name>
    <dbReference type="NCBI Taxonomy" id="392597"/>
    <lineage>
        <taxon>Bacteria</taxon>
        <taxon>Pseudomonadati</taxon>
        <taxon>Pseudomonadota</taxon>
        <taxon>Betaproteobacteria</taxon>
        <taxon>Burkholderiales</taxon>
        <taxon>Sphaerotilaceae</taxon>
        <taxon>Piscinibacter</taxon>
    </lineage>
</organism>
<dbReference type="InterPro" id="IPR032750">
    <property type="entry name" value="TnsD_C"/>
</dbReference>
<comment type="caution">
    <text evidence="3">The sequence shown here is derived from an EMBL/GenBank/DDBJ whole genome shotgun (WGS) entry which is preliminary data.</text>
</comment>
<dbReference type="Proteomes" id="UP000321832">
    <property type="component" value="Unassembled WGS sequence"/>
</dbReference>
<keyword evidence="4" id="KW-1185">Reference proteome</keyword>
<proteinExistence type="predicted"/>
<sequence>MHRGCQDNAREGQDVGNHRQGARALGQAGQDETWQRLHVAVSARSCGLQTESDKLPPGTRNSKARVDWLARDRAFATAVRRAAKELKFSTAQGRSVRELDLVRAVPGLQAKLRHLQRLPLTKAAIGRAMDELALQNEAN</sequence>
<dbReference type="Pfam" id="PF15978">
    <property type="entry name" value="TnsD"/>
    <property type="match status" value="1"/>
</dbReference>
<evidence type="ECO:0000256" key="1">
    <source>
        <dbReference type="SAM" id="MobiDB-lite"/>
    </source>
</evidence>
<evidence type="ECO:0000313" key="3">
    <source>
        <dbReference type="EMBL" id="TXC66768.1"/>
    </source>
</evidence>